<dbReference type="SUPFAM" id="SSF53613">
    <property type="entry name" value="Ribokinase-like"/>
    <property type="match status" value="1"/>
</dbReference>
<dbReference type="KEGG" id="lsj:LSJ_1711"/>
<gene>
    <name evidence="8" type="ORF">B7R82_00530</name>
    <name evidence="7" type="ORF">LSJ_1711</name>
</gene>
<sequence length="281" mass="31212">MENKQLLVAEDLSAVGDLSLTVATPILQCQNIPVAVLPTSVLSTQSEGFGTPAILPTENWIKSTFNHWSKEQLDFSGILIGYFNNQVVGQELLHFIESHSLDLVVIDPAFADDGAFYPGLDDNHLATIKELLQHATVTTPNLTEAKFLTGLTELDNSYESLSKLLLAMKKLIHPGGNVVITDIVFENKHGCVYEQDGEVTFCSYPQLPGHFYGSGDVFSALLTSFLWHGKDFHQAVKKTTKLTFNALMETATSHRERRYGINLSRLLQLLILENEGENYEN</sequence>
<dbReference type="EC" id="2.7.1.35" evidence="1"/>
<dbReference type="GO" id="GO:0009443">
    <property type="term" value="P:pyridoxal 5'-phosphate salvage"/>
    <property type="evidence" value="ECO:0007669"/>
    <property type="project" value="InterPro"/>
</dbReference>
<dbReference type="GO" id="GO:0005829">
    <property type="term" value="C:cytosol"/>
    <property type="evidence" value="ECO:0007669"/>
    <property type="project" value="TreeGrafter"/>
</dbReference>
<dbReference type="InterPro" id="IPR013749">
    <property type="entry name" value="PM/HMP-P_kinase-1"/>
</dbReference>
<evidence type="ECO:0000256" key="1">
    <source>
        <dbReference type="ARBA" id="ARBA00012104"/>
    </source>
</evidence>
<evidence type="ECO:0000256" key="5">
    <source>
        <dbReference type="ARBA" id="ARBA00022840"/>
    </source>
</evidence>
<reference evidence="8 10" key="2">
    <citation type="submission" date="2017-04" db="EMBL/GenBank/DDBJ databases">
        <title>Complete genome sequence of Lactobacillus salivarius ZLS006, a probiotic strain isolated from healthy piglet.</title>
        <authorList>
            <person name="Zhang D."/>
        </authorList>
    </citation>
    <scope>NUCLEOTIDE SEQUENCE [LARGE SCALE GENOMIC DNA]</scope>
    <source>
        <strain evidence="8 10">ZLS006</strain>
    </source>
</reference>
<accession>A0A089RY13</accession>
<feature type="domain" description="Pyridoxamine kinase/Phosphomethylpyrimidine kinase" evidence="6">
    <location>
        <begin position="60"/>
        <end position="250"/>
    </location>
</feature>
<evidence type="ECO:0000313" key="9">
    <source>
        <dbReference type="Proteomes" id="UP000029488"/>
    </source>
</evidence>
<keyword evidence="3" id="KW-0547">Nucleotide-binding</keyword>
<dbReference type="InterPro" id="IPR004625">
    <property type="entry name" value="PyrdxlKinase"/>
</dbReference>
<protein>
    <recommendedName>
        <fullName evidence="1">pyridoxal kinase</fullName>
        <ecNumber evidence="1">2.7.1.35</ecNumber>
    </recommendedName>
</protein>
<keyword evidence="5" id="KW-0067">ATP-binding</keyword>
<reference evidence="7 9" key="1">
    <citation type="journal article" date="2014" name="BMC Genomics">
        <title>Unusual genome complexity in Lactobacillus salivarius JCM1046.</title>
        <authorList>
            <person name="Raftis E.J."/>
            <person name="Forde B.M."/>
            <person name="Claesson M.J."/>
            <person name="O'Toole P.W."/>
        </authorList>
    </citation>
    <scope>NUCLEOTIDE SEQUENCE [LARGE SCALE GENOMIC DNA]</scope>
    <source>
        <strain evidence="7 9">JCM1046</strain>
    </source>
</reference>
<dbReference type="AlphaFoldDB" id="A0A089RY13"/>
<evidence type="ECO:0000259" key="6">
    <source>
        <dbReference type="Pfam" id="PF08543"/>
    </source>
</evidence>
<dbReference type="EMBL" id="CP007646">
    <property type="protein sequence ID" value="AIR11352.1"/>
    <property type="molecule type" value="Genomic_DNA"/>
</dbReference>
<proteinExistence type="predicted"/>
<keyword evidence="2 7" id="KW-0808">Transferase</keyword>
<dbReference type="GO" id="GO:0008478">
    <property type="term" value="F:pyridoxal kinase activity"/>
    <property type="evidence" value="ECO:0007669"/>
    <property type="project" value="UniProtKB-EC"/>
</dbReference>
<evidence type="ECO:0000313" key="10">
    <source>
        <dbReference type="Proteomes" id="UP000195378"/>
    </source>
</evidence>
<dbReference type="Proteomes" id="UP000029488">
    <property type="component" value="Chromosome"/>
</dbReference>
<dbReference type="RefSeq" id="WP_034982413.1">
    <property type="nucleotide sequence ID" value="NZ_CP007646.1"/>
</dbReference>
<dbReference type="Gene3D" id="3.40.1190.20">
    <property type="match status" value="1"/>
</dbReference>
<evidence type="ECO:0000256" key="4">
    <source>
        <dbReference type="ARBA" id="ARBA00022777"/>
    </source>
</evidence>
<evidence type="ECO:0000256" key="2">
    <source>
        <dbReference type="ARBA" id="ARBA00022679"/>
    </source>
</evidence>
<dbReference type="InterPro" id="IPR029056">
    <property type="entry name" value="Ribokinase-like"/>
</dbReference>
<name>A0A089RY13_9LACO</name>
<evidence type="ECO:0000313" key="8">
    <source>
        <dbReference type="EMBL" id="ARU18574.1"/>
    </source>
</evidence>
<dbReference type="Pfam" id="PF08543">
    <property type="entry name" value="Phos_pyr_kin"/>
    <property type="match status" value="1"/>
</dbReference>
<organism evidence="7 9">
    <name type="scientific">Ligilactobacillus salivarius</name>
    <dbReference type="NCBI Taxonomy" id="1624"/>
    <lineage>
        <taxon>Bacteria</taxon>
        <taxon>Bacillati</taxon>
        <taxon>Bacillota</taxon>
        <taxon>Bacilli</taxon>
        <taxon>Lactobacillales</taxon>
        <taxon>Lactobacillaceae</taxon>
        <taxon>Ligilactobacillus</taxon>
    </lineage>
</organism>
<dbReference type="PANTHER" id="PTHR10534:SF2">
    <property type="entry name" value="PYRIDOXAL KINASE"/>
    <property type="match status" value="1"/>
</dbReference>
<dbReference type="PANTHER" id="PTHR10534">
    <property type="entry name" value="PYRIDOXAL KINASE"/>
    <property type="match status" value="1"/>
</dbReference>
<evidence type="ECO:0000256" key="3">
    <source>
        <dbReference type="ARBA" id="ARBA00022741"/>
    </source>
</evidence>
<dbReference type="Proteomes" id="UP000195378">
    <property type="component" value="Chromosome"/>
</dbReference>
<dbReference type="EMBL" id="CP020858">
    <property type="protein sequence ID" value="ARU18574.1"/>
    <property type="molecule type" value="Genomic_DNA"/>
</dbReference>
<keyword evidence="4 7" id="KW-0418">Kinase</keyword>
<dbReference type="GO" id="GO:0005524">
    <property type="term" value="F:ATP binding"/>
    <property type="evidence" value="ECO:0007669"/>
    <property type="project" value="UniProtKB-KW"/>
</dbReference>
<evidence type="ECO:0000313" key="7">
    <source>
        <dbReference type="EMBL" id="AIR11352.1"/>
    </source>
</evidence>